<dbReference type="SUPFAM" id="SSF53098">
    <property type="entry name" value="Ribonuclease H-like"/>
    <property type="match status" value="1"/>
</dbReference>
<dbReference type="Pfam" id="PF00665">
    <property type="entry name" value="rve"/>
    <property type="match status" value="1"/>
</dbReference>
<evidence type="ECO:0000259" key="6">
    <source>
        <dbReference type="PROSITE" id="PS50531"/>
    </source>
</evidence>
<dbReference type="InterPro" id="IPR017894">
    <property type="entry name" value="HTH_IS21_transposase_type"/>
</dbReference>
<keyword evidence="4" id="KW-0233">DNA recombination</keyword>
<dbReference type="EMBL" id="AP023366">
    <property type="protein sequence ID" value="BCJ85658.1"/>
    <property type="molecule type" value="Genomic_DNA"/>
</dbReference>
<protein>
    <submittedName>
        <fullName evidence="8">IS21 family transposase</fullName>
    </submittedName>
</protein>
<feature type="domain" description="Integrase catalytic" evidence="7">
    <location>
        <begin position="112"/>
        <end position="286"/>
    </location>
</feature>
<proteinExistence type="inferred from homology"/>
<dbReference type="NCBIfam" id="NF033546">
    <property type="entry name" value="transpos_IS21"/>
    <property type="match status" value="1"/>
</dbReference>
<evidence type="ECO:0000259" key="7">
    <source>
        <dbReference type="PROSITE" id="PS50994"/>
    </source>
</evidence>
<evidence type="ECO:0000256" key="1">
    <source>
        <dbReference type="ARBA" id="ARBA00009277"/>
    </source>
</evidence>
<comment type="similarity">
    <text evidence="1">Belongs to the transposase IS21/IS408/IS1162 family.</text>
</comment>
<dbReference type="GO" id="GO:0032196">
    <property type="term" value="P:transposition"/>
    <property type="evidence" value="ECO:0007669"/>
    <property type="project" value="UniProtKB-KW"/>
</dbReference>
<keyword evidence="9" id="KW-1185">Reference proteome</keyword>
<reference evidence="8 9" key="1">
    <citation type="submission" date="2020-08" db="EMBL/GenBank/DDBJ databases">
        <title>Complete Genome Sequence of Effusibacillus dendaii Strain skT53, Isolated from Farmland soil.</title>
        <authorList>
            <person name="Konishi T."/>
            <person name="Kawasaki H."/>
        </authorList>
    </citation>
    <scope>NUCLEOTIDE SEQUENCE [LARGE SCALE GENOMIC DNA]</scope>
    <source>
        <strain evidence="9">skT53</strain>
    </source>
</reference>
<evidence type="ECO:0000256" key="5">
    <source>
        <dbReference type="SAM" id="MobiDB-lite"/>
    </source>
</evidence>
<sequence length="407" mass="46934">MLRSGTMISLHELKAEGKSIREIARISGHSRNTVRRYLRSDGIPEAKPRPSRPSKLDPFKPQLQDLIRQGIFNCEVLLRLLQDQGYQGGRTILKNYVKDFRPPRQAPAIQRYETKPGEHAQVDWGICEYIDLDGHVRKVPVFVMVLGYSRAMYVEFTKRCDIHSFLRCLIHAFKYFGGIPKIMLTDQMKTVILGMEDDRKPRWHPLFADFAAAIGLIPKVCRVRRPQTKGKVERGIRFVKENFIPGRRFVDLGDLNQQAIHWCDEKNQRIHGTTGERPCDRLLQEGLQPLPDKERWMKYLQEPRRVSRDGFVSYDGVRYGVPWRYSGRDVTVREIHGRVEILLDGSPIAIHEKVHRSRAVVPLPGQYTGLVAASGHAHPRPQARQIPSYDVEVRSLDYYEQLAEVGV</sequence>
<accession>A0A7I8D675</accession>
<dbReference type="PANTHER" id="PTHR35004:SF6">
    <property type="entry name" value="TRANSPOSASE"/>
    <property type="match status" value="1"/>
</dbReference>
<dbReference type="GO" id="GO:0015074">
    <property type="term" value="P:DNA integration"/>
    <property type="evidence" value="ECO:0007669"/>
    <property type="project" value="InterPro"/>
</dbReference>
<dbReference type="Gene3D" id="1.10.10.60">
    <property type="entry name" value="Homeodomain-like"/>
    <property type="match status" value="1"/>
</dbReference>
<organism evidence="8 9">
    <name type="scientific">Effusibacillus dendaii</name>
    <dbReference type="NCBI Taxonomy" id="2743772"/>
    <lineage>
        <taxon>Bacteria</taxon>
        <taxon>Bacillati</taxon>
        <taxon>Bacillota</taxon>
        <taxon>Bacilli</taxon>
        <taxon>Bacillales</taxon>
        <taxon>Alicyclobacillaceae</taxon>
        <taxon>Effusibacillus</taxon>
    </lineage>
</organism>
<evidence type="ECO:0000256" key="3">
    <source>
        <dbReference type="ARBA" id="ARBA00023125"/>
    </source>
</evidence>
<gene>
    <name evidence="8" type="ORF">skT53_06430</name>
</gene>
<dbReference type="Pfam" id="PF22483">
    <property type="entry name" value="Mu-transpos_C_2"/>
    <property type="match status" value="1"/>
</dbReference>
<feature type="region of interest" description="Disordered" evidence="5">
    <location>
        <begin position="39"/>
        <end position="58"/>
    </location>
</feature>
<dbReference type="InterPro" id="IPR036397">
    <property type="entry name" value="RNaseH_sf"/>
</dbReference>
<dbReference type="InterPro" id="IPR001584">
    <property type="entry name" value="Integrase_cat-core"/>
</dbReference>
<dbReference type="Proteomes" id="UP000593802">
    <property type="component" value="Chromosome"/>
</dbReference>
<dbReference type="InterPro" id="IPR054353">
    <property type="entry name" value="IstA-like_C"/>
</dbReference>
<dbReference type="PROSITE" id="PS50994">
    <property type="entry name" value="INTEGRASE"/>
    <property type="match status" value="1"/>
</dbReference>
<dbReference type="Gene3D" id="3.30.420.10">
    <property type="entry name" value="Ribonuclease H-like superfamily/Ribonuclease H"/>
    <property type="match status" value="1"/>
</dbReference>
<dbReference type="RefSeq" id="WP_200759754.1">
    <property type="nucleotide sequence ID" value="NZ_AP023366.1"/>
</dbReference>
<keyword evidence="3" id="KW-0238">DNA-binding</keyword>
<evidence type="ECO:0000256" key="4">
    <source>
        <dbReference type="ARBA" id="ARBA00023172"/>
    </source>
</evidence>
<dbReference type="GO" id="GO:0003677">
    <property type="term" value="F:DNA binding"/>
    <property type="evidence" value="ECO:0007669"/>
    <property type="project" value="UniProtKB-KW"/>
</dbReference>
<dbReference type="AlphaFoldDB" id="A0A7I8D675"/>
<keyword evidence="2" id="KW-0815">Transposition</keyword>
<evidence type="ECO:0000313" key="9">
    <source>
        <dbReference type="Proteomes" id="UP000593802"/>
    </source>
</evidence>
<evidence type="ECO:0000256" key="2">
    <source>
        <dbReference type="ARBA" id="ARBA00022578"/>
    </source>
</evidence>
<feature type="domain" description="HTH IS21-type" evidence="6">
    <location>
        <begin position="5"/>
        <end position="67"/>
    </location>
</feature>
<name>A0A7I8D675_9BACL</name>
<dbReference type="GO" id="GO:0006310">
    <property type="term" value="P:DNA recombination"/>
    <property type="evidence" value="ECO:0007669"/>
    <property type="project" value="UniProtKB-KW"/>
</dbReference>
<dbReference type="InterPro" id="IPR012337">
    <property type="entry name" value="RNaseH-like_sf"/>
</dbReference>
<dbReference type="KEGG" id="eff:skT53_06430"/>
<dbReference type="PROSITE" id="PS50531">
    <property type="entry name" value="HTH_IS21"/>
    <property type="match status" value="1"/>
</dbReference>
<evidence type="ECO:0000313" key="8">
    <source>
        <dbReference type="EMBL" id="BCJ85658.1"/>
    </source>
</evidence>
<dbReference type="PANTHER" id="PTHR35004">
    <property type="entry name" value="TRANSPOSASE RV3428C-RELATED"/>
    <property type="match status" value="1"/>
</dbReference>